<reference evidence="1 2" key="1">
    <citation type="journal article" date="2018" name="Mol. Biol. Evol.">
        <title>Broad Genomic Sampling Reveals a Smut Pathogenic Ancestry of the Fungal Clade Ustilaginomycotina.</title>
        <authorList>
            <person name="Kijpornyongpan T."/>
            <person name="Mondo S.J."/>
            <person name="Barry K."/>
            <person name="Sandor L."/>
            <person name="Lee J."/>
            <person name="Lipzen A."/>
            <person name="Pangilinan J."/>
            <person name="LaButti K."/>
            <person name="Hainaut M."/>
            <person name="Henrissat B."/>
            <person name="Grigoriev I.V."/>
            <person name="Spatafora J.W."/>
            <person name="Aime M.C."/>
        </authorList>
    </citation>
    <scope>NUCLEOTIDE SEQUENCE [LARGE SCALE GENOMIC DNA]</scope>
    <source>
        <strain evidence="1 2">MCA 4718</strain>
    </source>
</reference>
<dbReference type="Proteomes" id="UP000245942">
    <property type="component" value="Unassembled WGS sequence"/>
</dbReference>
<gene>
    <name evidence="1" type="ORF">BCV69DRAFT_284212</name>
</gene>
<sequence>MTLVSPLIHTSSSLLAAQRPSLTSSWQSAAETTSSMLIAPPSPSPHSGLPPFTELVPPNYFNYQLMPVPAQ</sequence>
<name>A0A316U2L1_9BASI</name>
<evidence type="ECO:0000313" key="1">
    <source>
        <dbReference type="EMBL" id="PWN19579.1"/>
    </source>
</evidence>
<evidence type="ECO:0000313" key="2">
    <source>
        <dbReference type="Proteomes" id="UP000245942"/>
    </source>
</evidence>
<dbReference type="GeneID" id="37014700"/>
<accession>A0A316U2L1</accession>
<keyword evidence="2" id="KW-1185">Reference proteome</keyword>
<proteinExistence type="predicted"/>
<dbReference type="AlphaFoldDB" id="A0A316U2L1"/>
<dbReference type="RefSeq" id="XP_025346739.1">
    <property type="nucleotide sequence ID" value="XM_025492966.1"/>
</dbReference>
<organism evidence="1 2">
    <name type="scientific">Pseudomicrostroma glucosiphilum</name>
    <dbReference type="NCBI Taxonomy" id="1684307"/>
    <lineage>
        <taxon>Eukaryota</taxon>
        <taxon>Fungi</taxon>
        <taxon>Dikarya</taxon>
        <taxon>Basidiomycota</taxon>
        <taxon>Ustilaginomycotina</taxon>
        <taxon>Exobasidiomycetes</taxon>
        <taxon>Microstromatales</taxon>
        <taxon>Microstromatales incertae sedis</taxon>
        <taxon>Pseudomicrostroma</taxon>
    </lineage>
</organism>
<protein>
    <submittedName>
        <fullName evidence="1">Uncharacterized protein</fullName>
    </submittedName>
</protein>
<dbReference type="EMBL" id="KZ819331">
    <property type="protein sequence ID" value="PWN19579.1"/>
    <property type="molecule type" value="Genomic_DNA"/>
</dbReference>